<gene>
    <name evidence="1" type="ORF">L3V18_04285</name>
</gene>
<dbReference type="EMBL" id="JAKJPO010000001">
    <property type="protein sequence ID" value="MCF7221007.1"/>
    <property type="molecule type" value="Genomic_DNA"/>
</dbReference>
<reference evidence="1 2" key="2">
    <citation type="submission" date="2022-01" db="EMBL/GenBank/DDBJ databases">
        <title>Lysobacter chinensis sp. nov., a bacterium isolated from cow dung compost.</title>
        <authorList>
            <person name="Liu Y."/>
        </authorList>
    </citation>
    <scope>NUCLEOTIDE SEQUENCE [LARGE SCALE GENOMIC DNA]</scope>
    <source>
        <strain evidence="1 2">TLK-CK17</strain>
    </source>
</reference>
<evidence type="ECO:0008006" key="3">
    <source>
        <dbReference type="Google" id="ProtNLM"/>
    </source>
</evidence>
<accession>A0ABS9HRQ9</accession>
<reference evidence="1 2" key="3">
    <citation type="submission" date="2022-01" db="EMBL/GenBank/DDBJ databases">
        <authorList>
            <person name="Zhou L.Y."/>
        </authorList>
    </citation>
    <scope>NUCLEOTIDE SEQUENCE [LARGE SCALE GENOMIC DNA]</scope>
    <source>
        <strain evidence="1 2">TLK-CK17</strain>
    </source>
</reference>
<dbReference type="InterPro" id="IPR013321">
    <property type="entry name" value="Arc_rbn_hlx_hlx"/>
</dbReference>
<dbReference type="SUPFAM" id="SSF47598">
    <property type="entry name" value="Ribbon-helix-helix"/>
    <property type="match status" value="1"/>
</dbReference>
<reference evidence="2" key="1">
    <citation type="submission" date="2022-01" db="EMBL/GenBank/DDBJ databases">
        <title>Lysobacter chinensis sp. nov., a bacterium isolated from cow dung compost.</title>
        <authorList>
            <person name="Zhou L.Y."/>
        </authorList>
    </citation>
    <scope>NUCLEOTIDE SEQUENCE [LARGE SCALE GENOMIC DNA]</scope>
    <source>
        <strain evidence="2">TLK-CK17</strain>
    </source>
</reference>
<dbReference type="Gene3D" id="1.10.1220.10">
    <property type="entry name" value="Met repressor-like"/>
    <property type="match status" value="1"/>
</dbReference>
<protein>
    <recommendedName>
        <fullName evidence="3">CopG-like ribbon-helix-helix domain-containing protein</fullName>
    </recommendedName>
</protein>
<name>A0ABS9HRQ9_9GAMM</name>
<evidence type="ECO:0000313" key="2">
    <source>
        <dbReference type="Proteomes" id="UP001430796"/>
    </source>
</evidence>
<proteinExistence type="predicted"/>
<dbReference type="RefSeq" id="WP_237053354.1">
    <property type="nucleotide sequence ID" value="NZ_JAKJPO010000001.1"/>
</dbReference>
<keyword evidence="2" id="KW-1185">Reference proteome</keyword>
<organism evidence="1 2">
    <name type="scientific">Marilutibacter chinensis</name>
    <dbReference type="NCBI Taxonomy" id="2912247"/>
    <lineage>
        <taxon>Bacteria</taxon>
        <taxon>Pseudomonadati</taxon>
        <taxon>Pseudomonadota</taxon>
        <taxon>Gammaproteobacteria</taxon>
        <taxon>Lysobacterales</taxon>
        <taxon>Lysobacteraceae</taxon>
        <taxon>Marilutibacter</taxon>
    </lineage>
</organism>
<dbReference type="Proteomes" id="UP001430796">
    <property type="component" value="Unassembled WGS sequence"/>
</dbReference>
<comment type="caution">
    <text evidence="1">The sequence shown here is derived from an EMBL/GenBank/DDBJ whole genome shotgun (WGS) entry which is preliminary data.</text>
</comment>
<sequence length="61" mass="6746">MTRPAYVQMAVRVPRELKAQMELLATEQGKHVSELVRELLTEGMKDRGAPIKPPVTSRSGG</sequence>
<dbReference type="InterPro" id="IPR010985">
    <property type="entry name" value="Ribbon_hlx_hlx"/>
</dbReference>
<evidence type="ECO:0000313" key="1">
    <source>
        <dbReference type="EMBL" id="MCF7221007.1"/>
    </source>
</evidence>